<dbReference type="Pfam" id="PF03755">
    <property type="entry name" value="YicC-like_N"/>
    <property type="match status" value="1"/>
</dbReference>
<keyword evidence="2" id="KW-0540">Nuclease</keyword>
<dbReference type="RefSeq" id="WP_168450935.1">
    <property type="nucleotide sequence ID" value="NZ_JAAWWK010000004.1"/>
</dbReference>
<evidence type="ECO:0000259" key="7">
    <source>
        <dbReference type="Pfam" id="PF08340"/>
    </source>
</evidence>
<accession>A0ABX1GGD0</accession>
<comment type="similarity">
    <text evidence="5">Belongs to the YicC/YloC family.</text>
</comment>
<keyword evidence="9" id="KW-1185">Reference proteome</keyword>
<keyword evidence="4" id="KW-0378">Hydrolase</keyword>
<evidence type="ECO:0000313" key="9">
    <source>
        <dbReference type="Proteomes" id="UP000765845"/>
    </source>
</evidence>
<reference evidence="8 9" key="1">
    <citation type="submission" date="2020-04" db="EMBL/GenBank/DDBJ databases">
        <authorList>
            <person name="Yoon J."/>
        </authorList>
    </citation>
    <scope>NUCLEOTIDE SEQUENCE [LARGE SCALE GENOMIC DNA]</scope>
    <source>
        <strain evidence="8 9">KMU-166</strain>
    </source>
</reference>
<dbReference type="EMBL" id="JAAWWK010000004">
    <property type="protein sequence ID" value="NKI18201.1"/>
    <property type="molecule type" value="Genomic_DNA"/>
</dbReference>
<dbReference type="PANTHER" id="PTHR30636:SF3">
    <property type="entry name" value="UPF0701 PROTEIN YICC"/>
    <property type="match status" value="1"/>
</dbReference>
<dbReference type="Pfam" id="PF08340">
    <property type="entry name" value="YicC-like_C"/>
    <property type="match status" value="1"/>
</dbReference>
<evidence type="ECO:0000259" key="6">
    <source>
        <dbReference type="Pfam" id="PF03755"/>
    </source>
</evidence>
<evidence type="ECO:0000313" key="8">
    <source>
        <dbReference type="EMBL" id="NKI18201.1"/>
    </source>
</evidence>
<dbReference type="InterPro" id="IPR013527">
    <property type="entry name" value="YicC-like_N"/>
</dbReference>
<gene>
    <name evidence="8" type="ORF">HCU74_12370</name>
</gene>
<name>A0ABX1GGD0_9GAMM</name>
<organism evidence="8 9">
    <name type="scientific">Spongiibacter thalassae</name>
    <dbReference type="NCBI Taxonomy" id="2721624"/>
    <lineage>
        <taxon>Bacteria</taxon>
        <taxon>Pseudomonadati</taxon>
        <taxon>Pseudomonadota</taxon>
        <taxon>Gammaproteobacteria</taxon>
        <taxon>Cellvibrionales</taxon>
        <taxon>Spongiibacteraceae</taxon>
        <taxon>Spongiibacter</taxon>
    </lineage>
</organism>
<proteinExistence type="inferred from homology"/>
<feature type="domain" description="Endoribonuclease YicC-like C-terminal" evidence="7">
    <location>
        <begin position="167"/>
        <end position="283"/>
    </location>
</feature>
<dbReference type="NCBIfam" id="TIGR00255">
    <property type="entry name" value="YicC/YloC family endoribonuclease"/>
    <property type="match status" value="1"/>
</dbReference>
<evidence type="ECO:0000256" key="4">
    <source>
        <dbReference type="ARBA" id="ARBA00022801"/>
    </source>
</evidence>
<evidence type="ECO:0000256" key="1">
    <source>
        <dbReference type="ARBA" id="ARBA00001968"/>
    </source>
</evidence>
<dbReference type="Proteomes" id="UP000765845">
    <property type="component" value="Unassembled WGS sequence"/>
</dbReference>
<comment type="caution">
    <text evidence="8">The sequence shown here is derived from an EMBL/GenBank/DDBJ whole genome shotgun (WGS) entry which is preliminary data.</text>
</comment>
<protein>
    <submittedName>
        <fullName evidence="8">YicC family protein</fullName>
    </submittedName>
</protein>
<dbReference type="PANTHER" id="PTHR30636">
    <property type="entry name" value="UPF0701 PROTEIN YICC"/>
    <property type="match status" value="1"/>
</dbReference>
<dbReference type="InterPro" id="IPR005229">
    <property type="entry name" value="YicC/YloC-like"/>
</dbReference>
<keyword evidence="3" id="KW-0255">Endonuclease</keyword>
<sequence>MTAFAHHRSEHSWGSATWELRSVNHRYLELAFKLPENWRQLEPELRDRLRKGLQRGKVECSLKIQLQSQDQSLQLNHALAQQLLETAHSLRADIAHAAPIDVLDVLRWPGVIISGDIDGDAITRDLLATFATTLTEHIANRQREGHALAELIEQRLQSIDDIVRDLRSRMPDIVSAQRDKLRARLAELKAELHDERLEQEMALIAQKADVDEELDRLDTHVVEVRRILKKGGAVGRRLDFLMQELNREANTLSSKAVASESTQAAVELKVLIEQMREQIQNIE</sequence>
<evidence type="ECO:0000256" key="5">
    <source>
        <dbReference type="ARBA" id="ARBA00035648"/>
    </source>
</evidence>
<comment type="cofactor">
    <cofactor evidence="1">
        <name>a divalent metal cation</name>
        <dbReference type="ChEBI" id="CHEBI:60240"/>
    </cofactor>
</comment>
<evidence type="ECO:0000256" key="2">
    <source>
        <dbReference type="ARBA" id="ARBA00022722"/>
    </source>
</evidence>
<dbReference type="InterPro" id="IPR013551">
    <property type="entry name" value="YicC-like_C"/>
</dbReference>
<feature type="domain" description="Endoribonuclease YicC-like N-terminal" evidence="6">
    <location>
        <begin position="1"/>
        <end position="149"/>
    </location>
</feature>
<evidence type="ECO:0000256" key="3">
    <source>
        <dbReference type="ARBA" id="ARBA00022759"/>
    </source>
</evidence>